<accession>A0A1H5XH54</accession>
<dbReference type="AlphaFoldDB" id="A0A1H5XH54"/>
<sequence length="40" mass="4579">MKTKRLVIILLIFCIVLQGCSSFSYIEDENDITEVAKDET</sequence>
<organism evidence="1 2">
    <name type="scientific">Lachnospira multipara</name>
    <dbReference type="NCBI Taxonomy" id="28051"/>
    <lineage>
        <taxon>Bacteria</taxon>
        <taxon>Bacillati</taxon>
        <taxon>Bacillota</taxon>
        <taxon>Clostridia</taxon>
        <taxon>Lachnospirales</taxon>
        <taxon>Lachnospiraceae</taxon>
        <taxon>Lachnospira</taxon>
    </lineage>
</organism>
<proteinExistence type="predicted"/>
<dbReference type="PROSITE" id="PS51257">
    <property type="entry name" value="PROKAR_LIPOPROTEIN"/>
    <property type="match status" value="1"/>
</dbReference>
<protein>
    <submittedName>
        <fullName evidence="1">Uncharacterized protein</fullName>
    </submittedName>
</protein>
<evidence type="ECO:0000313" key="2">
    <source>
        <dbReference type="Proteomes" id="UP000236726"/>
    </source>
</evidence>
<reference evidence="1 2" key="1">
    <citation type="submission" date="2016-10" db="EMBL/GenBank/DDBJ databases">
        <authorList>
            <person name="de Groot N.N."/>
        </authorList>
    </citation>
    <scope>NUCLEOTIDE SEQUENCE [LARGE SCALE GENOMIC DNA]</scope>
    <source>
        <strain evidence="1 2">D15d</strain>
    </source>
</reference>
<evidence type="ECO:0000313" key="1">
    <source>
        <dbReference type="EMBL" id="SEG11071.1"/>
    </source>
</evidence>
<name>A0A1H5XH54_9FIRM</name>
<dbReference type="EMBL" id="FNUL01000034">
    <property type="protein sequence ID" value="SEG11071.1"/>
    <property type="molecule type" value="Genomic_DNA"/>
</dbReference>
<keyword evidence="2" id="KW-1185">Reference proteome</keyword>
<dbReference type="Proteomes" id="UP000236726">
    <property type="component" value="Unassembled WGS sequence"/>
</dbReference>
<gene>
    <name evidence="1" type="ORF">SAMN05216537_1343</name>
</gene>
<feature type="non-terminal residue" evidence="1">
    <location>
        <position position="40"/>
    </location>
</feature>